<dbReference type="PANTHER" id="PTHR33048">
    <property type="entry name" value="PTH11-LIKE INTEGRAL MEMBRANE PROTEIN (AFU_ORTHOLOGUE AFUA_5G11245)"/>
    <property type="match status" value="1"/>
</dbReference>
<keyword evidence="10" id="KW-1185">Reference proteome</keyword>
<evidence type="ECO:0000256" key="2">
    <source>
        <dbReference type="ARBA" id="ARBA00022692"/>
    </source>
</evidence>
<protein>
    <recommendedName>
        <fullName evidence="8">Rhodopsin domain-containing protein</fullName>
    </recommendedName>
</protein>
<gene>
    <name evidence="9" type="ORF">PDIGIT_LOCUS5096</name>
</gene>
<evidence type="ECO:0000256" key="7">
    <source>
        <dbReference type="SAM" id="Phobius"/>
    </source>
</evidence>
<evidence type="ECO:0000256" key="6">
    <source>
        <dbReference type="SAM" id="MobiDB-lite"/>
    </source>
</evidence>
<accession>A0A9W4U9C7</accession>
<dbReference type="Proteomes" id="UP001152607">
    <property type="component" value="Unassembled WGS sequence"/>
</dbReference>
<feature type="transmembrane region" description="Helical" evidence="7">
    <location>
        <begin position="223"/>
        <end position="246"/>
    </location>
</feature>
<keyword evidence="3 7" id="KW-1133">Transmembrane helix</keyword>
<keyword evidence="4 7" id="KW-0472">Membrane</keyword>
<feature type="transmembrane region" description="Helical" evidence="7">
    <location>
        <begin position="64"/>
        <end position="87"/>
    </location>
</feature>
<dbReference type="OrthoDB" id="5421689at2759"/>
<dbReference type="InterPro" id="IPR052337">
    <property type="entry name" value="SAT4-like"/>
</dbReference>
<sequence length="445" mass="50336">MFRMIHKVAWFTGFKFWQAMTYDVHVSCRNILWIFFCFYAFSHFDETMDNEARSVTLRHTSKQHGAYVCVSITFVAATVSLLLRFAAHQITKAPLWYDDLFIILAFFCAMVWSSLMIYWLQNGLGLFLNEIDLSVEEALELSKVVHWNGEIVYACSLAFSKLAMLGFYWRMFKMSRLRVPIQILALATVAWIAVRTSIAIFHCVPVEKFWRPSINGYCPVNDTVFFCATAIVHLVFDLIILALPAIEVRKLQLPRLQRAGIVAMFGFGIFVCLAGVMVIVCSVSYKANDNELPWTTAPIFIWCTVEINLAIVSACLPMLRPIYLLLPSCPLITHSTQKPSSHSKYRSHRPYSTITHKILAIRKAPSLPSSEKEDTLSILARQASMGSADRVDDTMERGNKTVVTGPTDSERDDAQSQERMGGESVNLSGRILVTSETVVKVEQIV</sequence>
<feature type="transmembrane region" description="Helical" evidence="7">
    <location>
        <begin position="99"/>
        <end position="120"/>
    </location>
</feature>
<dbReference type="GO" id="GO:0016020">
    <property type="term" value="C:membrane"/>
    <property type="evidence" value="ECO:0007669"/>
    <property type="project" value="UniProtKB-SubCell"/>
</dbReference>
<dbReference type="AlphaFoldDB" id="A0A9W4U9C7"/>
<evidence type="ECO:0000313" key="10">
    <source>
        <dbReference type="Proteomes" id="UP001152607"/>
    </source>
</evidence>
<evidence type="ECO:0000256" key="3">
    <source>
        <dbReference type="ARBA" id="ARBA00022989"/>
    </source>
</evidence>
<name>A0A9W4U9C7_9PLEO</name>
<feature type="region of interest" description="Disordered" evidence="6">
    <location>
        <begin position="387"/>
        <end position="423"/>
    </location>
</feature>
<proteinExistence type="inferred from homology"/>
<dbReference type="InterPro" id="IPR049326">
    <property type="entry name" value="Rhodopsin_dom_fungi"/>
</dbReference>
<dbReference type="Pfam" id="PF20684">
    <property type="entry name" value="Fung_rhodopsin"/>
    <property type="match status" value="1"/>
</dbReference>
<feature type="compositionally biased region" description="Basic and acidic residues" evidence="6">
    <location>
        <begin position="389"/>
        <end position="399"/>
    </location>
</feature>
<feature type="transmembrane region" description="Helical" evidence="7">
    <location>
        <begin position="258"/>
        <end position="285"/>
    </location>
</feature>
<feature type="transmembrane region" description="Helical" evidence="7">
    <location>
        <begin position="181"/>
        <end position="203"/>
    </location>
</feature>
<evidence type="ECO:0000313" key="9">
    <source>
        <dbReference type="EMBL" id="CAI6332067.1"/>
    </source>
</evidence>
<feature type="transmembrane region" description="Helical" evidence="7">
    <location>
        <begin position="297"/>
        <end position="319"/>
    </location>
</feature>
<feature type="transmembrane region" description="Helical" evidence="7">
    <location>
        <begin position="21"/>
        <end position="44"/>
    </location>
</feature>
<comment type="subcellular location">
    <subcellularLocation>
        <location evidence="1">Membrane</location>
        <topology evidence="1">Multi-pass membrane protein</topology>
    </subcellularLocation>
</comment>
<evidence type="ECO:0000259" key="8">
    <source>
        <dbReference type="Pfam" id="PF20684"/>
    </source>
</evidence>
<organism evidence="9 10">
    <name type="scientific">Periconia digitata</name>
    <dbReference type="NCBI Taxonomy" id="1303443"/>
    <lineage>
        <taxon>Eukaryota</taxon>
        <taxon>Fungi</taxon>
        <taxon>Dikarya</taxon>
        <taxon>Ascomycota</taxon>
        <taxon>Pezizomycotina</taxon>
        <taxon>Dothideomycetes</taxon>
        <taxon>Pleosporomycetidae</taxon>
        <taxon>Pleosporales</taxon>
        <taxon>Massarineae</taxon>
        <taxon>Periconiaceae</taxon>
        <taxon>Periconia</taxon>
    </lineage>
</organism>
<evidence type="ECO:0000256" key="5">
    <source>
        <dbReference type="ARBA" id="ARBA00038359"/>
    </source>
</evidence>
<comment type="similarity">
    <text evidence="5">Belongs to the SAT4 family.</text>
</comment>
<dbReference type="EMBL" id="CAOQHR010000003">
    <property type="protein sequence ID" value="CAI6332067.1"/>
    <property type="molecule type" value="Genomic_DNA"/>
</dbReference>
<comment type="caution">
    <text evidence="9">The sequence shown here is derived from an EMBL/GenBank/DDBJ whole genome shotgun (WGS) entry which is preliminary data.</text>
</comment>
<feature type="domain" description="Rhodopsin" evidence="8">
    <location>
        <begin position="83"/>
        <end position="322"/>
    </location>
</feature>
<evidence type="ECO:0000256" key="1">
    <source>
        <dbReference type="ARBA" id="ARBA00004141"/>
    </source>
</evidence>
<dbReference type="PANTHER" id="PTHR33048:SF47">
    <property type="entry name" value="INTEGRAL MEMBRANE PROTEIN-RELATED"/>
    <property type="match status" value="1"/>
</dbReference>
<feature type="transmembrane region" description="Helical" evidence="7">
    <location>
        <begin position="151"/>
        <end position="169"/>
    </location>
</feature>
<reference evidence="9" key="1">
    <citation type="submission" date="2023-01" db="EMBL/GenBank/DDBJ databases">
        <authorList>
            <person name="Van Ghelder C."/>
            <person name="Rancurel C."/>
        </authorList>
    </citation>
    <scope>NUCLEOTIDE SEQUENCE</scope>
    <source>
        <strain evidence="9">CNCM I-4278</strain>
    </source>
</reference>
<evidence type="ECO:0000256" key="4">
    <source>
        <dbReference type="ARBA" id="ARBA00023136"/>
    </source>
</evidence>
<keyword evidence="2 7" id="KW-0812">Transmembrane</keyword>